<accession>A0A9P7K4W0</accession>
<comment type="caution">
    <text evidence="1">The sequence shown here is derived from an EMBL/GenBank/DDBJ whole genome shotgun (WGS) entry which is preliminary data.</text>
</comment>
<sequence>MISSKSYTLDPRPHYPLLITAKRYWKPDSPYVNDPSALTLIFAHGTGFHKEIWEPTMDELNVLLEQNTRGVKVREMWAIDAPNHGEAAILNEDVLKWGYEPFHGRNTHALFTYSSRALEVE</sequence>
<organism evidence="1 2">
    <name type="scientific">Sphagnurus paluster</name>
    <dbReference type="NCBI Taxonomy" id="117069"/>
    <lineage>
        <taxon>Eukaryota</taxon>
        <taxon>Fungi</taxon>
        <taxon>Dikarya</taxon>
        <taxon>Basidiomycota</taxon>
        <taxon>Agaricomycotina</taxon>
        <taxon>Agaricomycetes</taxon>
        <taxon>Agaricomycetidae</taxon>
        <taxon>Agaricales</taxon>
        <taxon>Tricholomatineae</taxon>
        <taxon>Lyophyllaceae</taxon>
        <taxon>Sphagnurus</taxon>
    </lineage>
</organism>
<reference evidence="1" key="1">
    <citation type="submission" date="2021-02" db="EMBL/GenBank/DDBJ databases">
        <authorList>
            <person name="Nieuwenhuis M."/>
            <person name="Van De Peppel L.J.J."/>
        </authorList>
    </citation>
    <scope>NUCLEOTIDE SEQUENCE</scope>
    <source>
        <strain evidence="1">D49</strain>
    </source>
</reference>
<dbReference type="SUPFAM" id="SSF53474">
    <property type="entry name" value="alpha/beta-Hydrolases"/>
    <property type="match status" value="1"/>
</dbReference>
<dbReference type="InterPro" id="IPR029058">
    <property type="entry name" value="AB_hydrolase_fold"/>
</dbReference>
<evidence type="ECO:0000313" key="2">
    <source>
        <dbReference type="Proteomes" id="UP000717328"/>
    </source>
</evidence>
<dbReference type="EMBL" id="JABCKI010005950">
    <property type="protein sequence ID" value="KAG5636300.1"/>
    <property type="molecule type" value="Genomic_DNA"/>
</dbReference>
<proteinExistence type="predicted"/>
<dbReference type="AlphaFoldDB" id="A0A9P7K4W0"/>
<keyword evidence="2" id="KW-1185">Reference proteome</keyword>
<reference evidence="1" key="2">
    <citation type="submission" date="2021-10" db="EMBL/GenBank/DDBJ databases">
        <title>Phylogenomics reveals ancestral predisposition of the termite-cultivated fungus Termitomyces towards a domesticated lifestyle.</title>
        <authorList>
            <person name="Auxier B."/>
            <person name="Grum-Grzhimaylo A."/>
            <person name="Cardenas M.E."/>
            <person name="Lodge J.D."/>
            <person name="Laessoe T."/>
            <person name="Pedersen O."/>
            <person name="Smith M.E."/>
            <person name="Kuyper T.W."/>
            <person name="Franco-Molano E.A."/>
            <person name="Baroni T.J."/>
            <person name="Aanen D.K."/>
        </authorList>
    </citation>
    <scope>NUCLEOTIDE SEQUENCE</scope>
    <source>
        <strain evidence="1">D49</strain>
    </source>
</reference>
<dbReference type="Gene3D" id="3.40.50.1820">
    <property type="entry name" value="alpha/beta hydrolase"/>
    <property type="match status" value="1"/>
</dbReference>
<evidence type="ECO:0000313" key="1">
    <source>
        <dbReference type="EMBL" id="KAG5636300.1"/>
    </source>
</evidence>
<gene>
    <name evidence="1" type="ORF">H0H81_008499</name>
</gene>
<name>A0A9P7K4W0_9AGAR</name>
<protein>
    <submittedName>
        <fullName evidence="1">Uncharacterized protein</fullName>
    </submittedName>
</protein>
<dbReference type="OrthoDB" id="94039at2759"/>
<dbReference type="Proteomes" id="UP000717328">
    <property type="component" value="Unassembled WGS sequence"/>
</dbReference>